<organism evidence="4 5">
    <name type="scientific">Hibiscus syriacus</name>
    <name type="common">Rose of Sharon</name>
    <dbReference type="NCBI Taxonomy" id="106335"/>
    <lineage>
        <taxon>Eukaryota</taxon>
        <taxon>Viridiplantae</taxon>
        <taxon>Streptophyta</taxon>
        <taxon>Embryophyta</taxon>
        <taxon>Tracheophyta</taxon>
        <taxon>Spermatophyta</taxon>
        <taxon>Magnoliopsida</taxon>
        <taxon>eudicotyledons</taxon>
        <taxon>Gunneridae</taxon>
        <taxon>Pentapetalae</taxon>
        <taxon>rosids</taxon>
        <taxon>malvids</taxon>
        <taxon>Malvales</taxon>
        <taxon>Malvaceae</taxon>
        <taxon>Malvoideae</taxon>
        <taxon>Hibiscus</taxon>
    </lineage>
</organism>
<comment type="caution">
    <text evidence="4">The sequence shown here is derived from an EMBL/GenBank/DDBJ whole genome shotgun (WGS) entry which is preliminary data.</text>
</comment>
<dbReference type="GO" id="GO:0003723">
    <property type="term" value="F:RNA binding"/>
    <property type="evidence" value="ECO:0007669"/>
    <property type="project" value="UniProtKB-UniRule"/>
</dbReference>
<dbReference type="SUPFAM" id="SSF54791">
    <property type="entry name" value="Eukaryotic type KH-domain (KH-domain type I)"/>
    <property type="match status" value="1"/>
</dbReference>
<reference evidence="4" key="1">
    <citation type="submission" date="2019-09" db="EMBL/GenBank/DDBJ databases">
        <title>Draft genome information of white flower Hibiscus syriacus.</title>
        <authorList>
            <person name="Kim Y.-M."/>
        </authorList>
    </citation>
    <scope>NUCLEOTIDE SEQUENCE [LARGE SCALE GENOMIC DNA]</scope>
    <source>
        <strain evidence="4">YM2019G1</strain>
    </source>
</reference>
<evidence type="ECO:0000256" key="1">
    <source>
        <dbReference type="ARBA" id="ARBA00022737"/>
    </source>
</evidence>
<dbReference type="InterPro" id="IPR004088">
    <property type="entry name" value="KH_dom_type_1"/>
</dbReference>
<dbReference type="Gene3D" id="3.30.1370.10">
    <property type="entry name" value="K Homology domain, type 1"/>
    <property type="match status" value="1"/>
</dbReference>
<evidence type="ECO:0000313" key="5">
    <source>
        <dbReference type="Proteomes" id="UP000436088"/>
    </source>
</evidence>
<evidence type="ECO:0000313" key="4">
    <source>
        <dbReference type="EMBL" id="KAE8669021.1"/>
    </source>
</evidence>
<keyword evidence="2" id="KW-0694">RNA-binding</keyword>
<proteinExistence type="predicted"/>
<keyword evidence="5" id="KW-1185">Reference proteome</keyword>
<dbReference type="EMBL" id="VEPZ02001538">
    <property type="protein sequence ID" value="KAE8669021.1"/>
    <property type="molecule type" value="Genomic_DNA"/>
</dbReference>
<dbReference type="AlphaFoldDB" id="A0A6A2X2Z8"/>
<dbReference type="Pfam" id="PF00013">
    <property type="entry name" value="KH_1"/>
    <property type="match status" value="1"/>
</dbReference>
<dbReference type="SMART" id="SM00322">
    <property type="entry name" value="KH"/>
    <property type="match status" value="1"/>
</dbReference>
<dbReference type="InterPro" id="IPR004087">
    <property type="entry name" value="KH_dom"/>
</dbReference>
<dbReference type="PROSITE" id="PS50084">
    <property type="entry name" value="KH_TYPE_1"/>
    <property type="match status" value="1"/>
</dbReference>
<feature type="domain" description="K Homology" evidence="3">
    <location>
        <begin position="150"/>
        <end position="217"/>
    </location>
</feature>
<protein>
    <submittedName>
        <fullName evidence="4">Protein CHLOROPLAST IMPORT APPARATUS 2-like isoform 1</fullName>
    </submittedName>
</protein>
<keyword evidence="1" id="KW-0677">Repeat</keyword>
<dbReference type="Proteomes" id="UP000436088">
    <property type="component" value="Unassembled WGS sequence"/>
</dbReference>
<accession>A0A6A2X2Z8</accession>
<sequence length="281" mass="30847">MELKLSLTIGETHGSLEKKMSKLDEMLEETPPYVVADERMVELEGEALKVLKAFEAVVRHLRKFFVDQIVLPLFEKTVVINQELQAETRAERSSLHTVSQSGIGVDLPVTARRDFLFLEHEKQFESQIPSSGIPFYGQDLPHSIVHSSSGLHRSVVPIVTQDIIGIGGVNIAHIRRTSGAVITVQESGALFDEIIVEIKGTSTQVQFAQQLIQEFISFHQDPIRRSNYKETSYRSPFSQLGSNTSSLLSQTYDGYGGSSSWGGGIDIGAGWGGVVSSADLG</sequence>
<dbReference type="InterPro" id="IPR036612">
    <property type="entry name" value="KH_dom_type_1_sf"/>
</dbReference>
<gene>
    <name evidence="4" type="ORF">F3Y22_tig00112261pilonHSYRG00140</name>
</gene>
<dbReference type="PANTHER" id="PTHR10288">
    <property type="entry name" value="KH DOMAIN CONTAINING RNA BINDING PROTEIN"/>
    <property type="match status" value="1"/>
</dbReference>
<evidence type="ECO:0000259" key="3">
    <source>
        <dbReference type="SMART" id="SM00322"/>
    </source>
</evidence>
<name>A0A6A2X2Z8_HIBSY</name>
<evidence type="ECO:0000256" key="2">
    <source>
        <dbReference type="PROSITE-ProRule" id="PRU00117"/>
    </source>
</evidence>